<evidence type="ECO:0000313" key="2">
    <source>
        <dbReference type="Proteomes" id="UP001055101"/>
    </source>
</evidence>
<comment type="caution">
    <text evidence="1">The sequence shown here is derived from an EMBL/GenBank/DDBJ whole genome shotgun (WGS) entry which is preliminary data.</text>
</comment>
<keyword evidence="2" id="KW-1185">Reference proteome</keyword>
<evidence type="ECO:0000313" key="1">
    <source>
        <dbReference type="EMBL" id="GJE55257.1"/>
    </source>
</evidence>
<sequence>MRCFVLLVALSDGVHVPVMVNRDLITTISPVVSRDCNGGKSHILFNGSLPGRCVVETPDEIMRKPCVVGRGGD</sequence>
<accession>A0ABQ4TL12</accession>
<evidence type="ECO:0008006" key="3">
    <source>
        <dbReference type="Google" id="ProtNLM"/>
    </source>
</evidence>
<reference evidence="1" key="2">
    <citation type="submission" date="2021-08" db="EMBL/GenBank/DDBJ databases">
        <authorList>
            <person name="Tani A."/>
            <person name="Ola A."/>
            <person name="Ogura Y."/>
            <person name="Katsura K."/>
            <person name="Hayashi T."/>
        </authorList>
    </citation>
    <scope>NUCLEOTIDE SEQUENCE</scope>
    <source>
        <strain evidence="1">DSM 23674</strain>
    </source>
</reference>
<proteinExistence type="predicted"/>
<organism evidence="1 2">
    <name type="scientific">Methylobacterium thuringiense</name>
    <dbReference type="NCBI Taxonomy" id="1003091"/>
    <lineage>
        <taxon>Bacteria</taxon>
        <taxon>Pseudomonadati</taxon>
        <taxon>Pseudomonadota</taxon>
        <taxon>Alphaproteobacteria</taxon>
        <taxon>Hyphomicrobiales</taxon>
        <taxon>Methylobacteriaceae</taxon>
        <taxon>Methylobacterium</taxon>
    </lineage>
</organism>
<dbReference type="Proteomes" id="UP001055101">
    <property type="component" value="Unassembled WGS sequence"/>
</dbReference>
<dbReference type="RefSeq" id="WP_238231611.1">
    <property type="nucleotide sequence ID" value="NZ_BPRA01000007.1"/>
</dbReference>
<gene>
    <name evidence="1" type="ORF">EKPJFOCH_1746</name>
</gene>
<protein>
    <recommendedName>
        <fullName evidence="3">Secreted protein</fullName>
    </recommendedName>
</protein>
<name>A0ABQ4TL12_9HYPH</name>
<dbReference type="EMBL" id="BPRA01000007">
    <property type="protein sequence ID" value="GJE55257.1"/>
    <property type="molecule type" value="Genomic_DNA"/>
</dbReference>
<reference evidence="1" key="1">
    <citation type="journal article" date="2021" name="Front. Microbiol.">
        <title>Comprehensive Comparative Genomics and Phenotyping of Methylobacterium Species.</title>
        <authorList>
            <person name="Alessa O."/>
            <person name="Ogura Y."/>
            <person name="Fujitani Y."/>
            <person name="Takami H."/>
            <person name="Hayashi T."/>
            <person name="Sahin N."/>
            <person name="Tani A."/>
        </authorList>
    </citation>
    <scope>NUCLEOTIDE SEQUENCE</scope>
    <source>
        <strain evidence="1">DSM 23674</strain>
    </source>
</reference>